<comment type="caution">
    <text evidence="1">The sequence shown here is derived from an EMBL/GenBank/DDBJ whole genome shotgun (WGS) entry which is preliminary data.</text>
</comment>
<keyword evidence="2" id="KW-1185">Reference proteome</keyword>
<organism evidence="1 2">
    <name type="scientific">Hibiscus sabdariffa</name>
    <name type="common">roselle</name>
    <dbReference type="NCBI Taxonomy" id="183260"/>
    <lineage>
        <taxon>Eukaryota</taxon>
        <taxon>Viridiplantae</taxon>
        <taxon>Streptophyta</taxon>
        <taxon>Embryophyta</taxon>
        <taxon>Tracheophyta</taxon>
        <taxon>Spermatophyta</taxon>
        <taxon>Magnoliopsida</taxon>
        <taxon>eudicotyledons</taxon>
        <taxon>Gunneridae</taxon>
        <taxon>Pentapetalae</taxon>
        <taxon>rosids</taxon>
        <taxon>malvids</taxon>
        <taxon>Malvales</taxon>
        <taxon>Malvaceae</taxon>
        <taxon>Malvoideae</taxon>
        <taxon>Hibiscus</taxon>
    </lineage>
</organism>
<sequence length="102" mass="11844">MQVRQRLVSFMQASREKAGAGHLEVARWTPAQVALLPGSSQLNQLPNQFSHRPDHLEVVRCHWYYRNWPISQTFLQTTLVCQIFFHLAHRANFASCILFVPI</sequence>
<evidence type="ECO:0000313" key="2">
    <source>
        <dbReference type="Proteomes" id="UP001396334"/>
    </source>
</evidence>
<protein>
    <submittedName>
        <fullName evidence="1">Uncharacterized protein</fullName>
    </submittedName>
</protein>
<proteinExistence type="predicted"/>
<name>A0ABR2T5N7_9ROSI</name>
<gene>
    <name evidence="1" type="ORF">V6N11_017859</name>
</gene>
<evidence type="ECO:0000313" key="1">
    <source>
        <dbReference type="EMBL" id="KAK9032816.1"/>
    </source>
</evidence>
<dbReference type="EMBL" id="JBBPBN010000008">
    <property type="protein sequence ID" value="KAK9032816.1"/>
    <property type="molecule type" value="Genomic_DNA"/>
</dbReference>
<accession>A0ABR2T5N7</accession>
<dbReference type="Proteomes" id="UP001396334">
    <property type="component" value="Unassembled WGS sequence"/>
</dbReference>
<reference evidence="1 2" key="1">
    <citation type="journal article" date="2024" name="G3 (Bethesda)">
        <title>Genome assembly of Hibiscus sabdariffa L. provides insights into metabolisms of medicinal natural products.</title>
        <authorList>
            <person name="Kim T."/>
        </authorList>
    </citation>
    <scope>NUCLEOTIDE SEQUENCE [LARGE SCALE GENOMIC DNA]</scope>
    <source>
        <strain evidence="1">TK-2024</strain>
        <tissue evidence="1">Old leaves</tissue>
    </source>
</reference>